<reference evidence="1" key="1">
    <citation type="journal article" date="2020" name="G3 (Bethesda)">
        <title>High-Quality Assemblies for Three Invasive Social Wasps from the &lt;i&gt;Vespula&lt;/i&gt; Genus.</title>
        <authorList>
            <person name="Harrop T.W.R."/>
            <person name="Guhlin J."/>
            <person name="McLaughlin G.M."/>
            <person name="Permina E."/>
            <person name="Stockwell P."/>
            <person name="Gilligan J."/>
            <person name="Le Lec M.F."/>
            <person name="Gruber M.A.M."/>
            <person name="Quinn O."/>
            <person name="Lovegrove M."/>
            <person name="Duncan E.J."/>
            <person name="Remnant E.J."/>
            <person name="Van Eeckhoven J."/>
            <person name="Graham B."/>
            <person name="Knapp R.A."/>
            <person name="Langford K.W."/>
            <person name="Kronenberg Z."/>
            <person name="Press M.O."/>
            <person name="Eacker S.M."/>
            <person name="Wilson-Rankin E.E."/>
            <person name="Purcell J."/>
            <person name="Lester P.J."/>
            <person name="Dearden P.K."/>
        </authorList>
    </citation>
    <scope>NUCLEOTIDE SEQUENCE</scope>
    <source>
        <strain evidence="1">Volc-1</strain>
    </source>
</reference>
<gene>
    <name evidence="1" type="ORF">H0235_009952</name>
</gene>
<proteinExistence type="predicted"/>
<accession>A0A834U913</accession>
<dbReference type="AlphaFoldDB" id="A0A834U913"/>
<keyword evidence="2" id="KW-1185">Reference proteome</keyword>
<organism evidence="1 2">
    <name type="scientific">Vespula pensylvanica</name>
    <name type="common">Western yellow jacket</name>
    <name type="synonym">Wasp</name>
    <dbReference type="NCBI Taxonomy" id="30213"/>
    <lineage>
        <taxon>Eukaryota</taxon>
        <taxon>Metazoa</taxon>
        <taxon>Ecdysozoa</taxon>
        <taxon>Arthropoda</taxon>
        <taxon>Hexapoda</taxon>
        <taxon>Insecta</taxon>
        <taxon>Pterygota</taxon>
        <taxon>Neoptera</taxon>
        <taxon>Endopterygota</taxon>
        <taxon>Hymenoptera</taxon>
        <taxon>Apocrita</taxon>
        <taxon>Aculeata</taxon>
        <taxon>Vespoidea</taxon>
        <taxon>Vespidae</taxon>
        <taxon>Vespinae</taxon>
        <taxon>Vespula</taxon>
    </lineage>
</organism>
<evidence type="ECO:0000313" key="1">
    <source>
        <dbReference type="EMBL" id="KAF7422116.1"/>
    </source>
</evidence>
<name>A0A834U913_VESPE</name>
<comment type="caution">
    <text evidence="1">The sequence shown here is derived from an EMBL/GenBank/DDBJ whole genome shotgun (WGS) entry which is preliminary data.</text>
</comment>
<dbReference type="Proteomes" id="UP000600918">
    <property type="component" value="Unassembled WGS sequence"/>
</dbReference>
<evidence type="ECO:0000313" key="2">
    <source>
        <dbReference type="Proteomes" id="UP000600918"/>
    </source>
</evidence>
<dbReference type="EMBL" id="JACSDY010000008">
    <property type="protein sequence ID" value="KAF7422116.1"/>
    <property type="molecule type" value="Genomic_DNA"/>
</dbReference>
<protein>
    <submittedName>
        <fullName evidence="1">Uncharacterized protein</fullName>
    </submittedName>
</protein>
<sequence>MEKHEGARQKLCFDIPFGENVREDISKQRVTRIPREAAQWDLLPEDNNDSHGLKPTNWEKPPLGILCYAFLVETKACGHS</sequence>